<dbReference type="PANTHER" id="PTHR46515">
    <property type="entry name" value="TATA ELEMENT MODULATORY FACTOR TMF1"/>
    <property type="match status" value="1"/>
</dbReference>
<gene>
    <name evidence="5" type="primary">LOC103518244</name>
</gene>
<dbReference type="PaxDb" id="121845-A0A3Q0JBU9"/>
<evidence type="ECO:0000256" key="2">
    <source>
        <dbReference type="SAM" id="MobiDB-lite"/>
    </source>
</evidence>
<dbReference type="AlphaFoldDB" id="A0A3Q0JBU9"/>
<dbReference type="GO" id="GO:0005794">
    <property type="term" value="C:Golgi apparatus"/>
    <property type="evidence" value="ECO:0007669"/>
    <property type="project" value="TreeGrafter"/>
</dbReference>
<organism evidence="4 5">
    <name type="scientific">Diaphorina citri</name>
    <name type="common">Asian citrus psyllid</name>
    <dbReference type="NCBI Taxonomy" id="121845"/>
    <lineage>
        <taxon>Eukaryota</taxon>
        <taxon>Metazoa</taxon>
        <taxon>Ecdysozoa</taxon>
        <taxon>Arthropoda</taxon>
        <taxon>Hexapoda</taxon>
        <taxon>Insecta</taxon>
        <taxon>Pterygota</taxon>
        <taxon>Neoptera</taxon>
        <taxon>Paraneoptera</taxon>
        <taxon>Hemiptera</taxon>
        <taxon>Sternorrhyncha</taxon>
        <taxon>Psylloidea</taxon>
        <taxon>Psyllidae</taxon>
        <taxon>Diaphorininae</taxon>
        <taxon>Diaphorina</taxon>
    </lineage>
</organism>
<dbReference type="InterPro" id="IPR022091">
    <property type="entry name" value="TMF_TATA-bd"/>
</dbReference>
<name>A0A3Q0JBU9_DIACI</name>
<feature type="domain" description="TATA element modulatory factor 1 TATA binding" evidence="3">
    <location>
        <begin position="304"/>
        <end position="390"/>
    </location>
</feature>
<dbReference type="SUPFAM" id="SSF58100">
    <property type="entry name" value="Bacterial hemolysins"/>
    <property type="match status" value="1"/>
</dbReference>
<proteinExistence type="predicted"/>
<feature type="compositionally biased region" description="Polar residues" evidence="2">
    <location>
        <begin position="292"/>
        <end position="302"/>
    </location>
</feature>
<dbReference type="RefSeq" id="XP_026685916.1">
    <property type="nucleotide sequence ID" value="XM_026830115.1"/>
</dbReference>
<feature type="compositionally biased region" description="Low complexity" evidence="2">
    <location>
        <begin position="263"/>
        <end position="276"/>
    </location>
</feature>
<evidence type="ECO:0000313" key="4">
    <source>
        <dbReference type="Proteomes" id="UP000079169"/>
    </source>
</evidence>
<evidence type="ECO:0000256" key="1">
    <source>
        <dbReference type="SAM" id="Coils"/>
    </source>
</evidence>
<dbReference type="InterPro" id="IPR052602">
    <property type="entry name" value="Growth_transcription_reg"/>
</dbReference>
<sequence length="395" mass="45253">MERRLAESETSVEVKLRQELQAEVNMEVERRHKVERSLEHLRESLLSNEHQHTQREEKLRQENLALLRRLEEAQHRNEELSESMISATKPLAQQIESLSSSHALASEAWEEQERRLNQTINELQSRLSSVKDIERHSKEQTISMSSKISALESKLESEHRDVIRLREQLQTLNEDIEKLNSEKESILRVKEAQITSLTHEAAECRRCCIGLEQQLSVERAALESERRRAVSLQDQMQGYQQVAVIDSRDNSATPPGLLSHSQRSSPLSLGRPGSLSDSVFPPSEDGDHTHSHPTSLNKSVYDSLRQGGSTSLIESLQSQVKLKDTEVQHLQWELSRRELERVSLTDTVTSLSARLEELERAMTGHSELQGQYDALLQMYGEKLEECQELRTLGNY</sequence>
<evidence type="ECO:0000259" key="3">
    <source>
        <dbReference type="Pfam" id="PF12325"/>
    </source>
</evidence>
<feature type="region of interest" description="Disordered" evidence="2">
    <location>
        <begin position="248"/>
        <end position="302"/>
    </location>
</feature>
<dbReference type="PANTHER" id="PTHR46515:SF1">
    <property type="entry name" value="TATA ELEMENT MODULATORY FACTOR"/>
    <property type="match status" value="1"/>
</dbReference>
<keyword evidence="1" id="KW-0175">Coiled coil</keyword>
<evidence type="ECO:0000313" key="5">
    <source>
        <dbReference type="RefSeq" id="XP_026685916.1"/>
    </source>
</evidence>
<dbReference type="Pfam" id="PF12325">
    <property type="entry name" value="TMF_TATA_bd"/>
    <property type="match status" value="1"/>
</dbReference>
<keyword evidence="4" id="KW-1185">Reference proteome</keyword>
<protein>
    <submittedName>
        <fullName evidence="5">TATA element modulatory factor-like</fullName>
    </submittedName>
</protein>
<accession>A0A3Q0JBU9</accession>
<dbReference type="GeneID" id="103518244"/>
<dbReference type="GO" id="GO:0005783">
    <property type="term" value="C:endoplasmic reticulum"/>
    <property type="evidence" value="ECO:0007669"/>
    <property type="project" value="TreeGrafter"/>
</dbReference>
<reference evidence="5" key="1">
    <citation type="submission" date="2025-08" db="UniProtKB">
        <authorList>
            <consortium name="RefSeq"/>
        </authorList>
    </citation>
    <scope>IDENTIFICATION</scope>
</reference>
<dbReference type="KEGG" id="dci:103518244"/>
<dbReference type="Proteomes" id="UP000079169">
    <property type="component" value="Unplaced"/>
</dbReference>
<dbReference type="STRING" id="121845.A0A3Q0JBU9"/>
<feature type="coiled-coil region" evidence="1">
    <location>
        <begin position="56"/>
        <end position="189"/>
    </location>
</feature>